<dbReference type="SUPFAM" id="SSF144091">
    <property type="entry name" value="Rhomboid-like"/>
    <property type="match status" value="1"/>
</dbReference>
<keyword evidence="3 5" id="KW-1133">Transmembrane helix</keyword>
<dbReference type="GO" id="GO:0016020">
    <property type="term" value="C:membrane"/>
    <property type="evidence" value="ECO:0007669"/>
    <property type="project" value="UniProtKB-SubCell"/>
</dbReference>
<comment type="subcellular location">
    <subcellularLocation>
        <location evidence="1">Membrane</location>
        <topology evidence="1">Multi-pass membrane protein</topology>
    </subcellularLocation>
</comment>
<feature type="transmembrane region" description="Helical" evidence="5">
    <location>
        <begin position="171"/>
        <end position="189"/>
    </location>
</feature>
<dbReference type="EMBL" id="JBHSHT010000001">
    <property type="protein sequence ID" value="MFC4824647.1"/>
    <property type="molecule type" value="Genomic_DNA"/>
</dbReference>
<name>A0ABD5Q1J1_9EURY</name>
<keyword evidence="2 5" id="KW-0812">Transmembrane</keyword>
<dbReference type="RefSeq" id="WP_254269626.1">
    <property type="nucleotide sequence ID" value="NZ_CP100400.1"/>
</dbReference>
<evidence type="ECO:0000313" key="6">
    <source>
        <dbReference type="EMBL" id="MFC4824647.1"/>
    </source>
</evidence>
<dbReference type="GeneID" id="73044662"/>
<dbReference type="Gene3D" id="1.20.1540.10">
    <property type="entry name" value="Rhomboid-like"/>
    <property type="match status" value="1"/>
</dbReference>
<accession>A0ABD5Q1J1</accession>
<dbReference type="InterPro" id="IPR035952">
    <property type="entry name" value="Rhomboid-like_sf"/>
</dbReference>
<feature type="transmembrane region" description="Helical" evidence="5">
    <location>
        <begin position="108"/>
        <end position="128"/>
    </location>
</feature>
<protein>
    <recommendedName>
        <fullName evidence="8">Rhomboid family protein</fullName>
    </recommendedName>
</protein>
<evidence type="ECO:0000256" key="2">
    <source>
        <dbReference type="ARBA" id="ARBA00022692"/>
    </source>
</evidence>
<feature type="transmembrane region" description="Helical" evidence="5">
    <location>
        <begin position="28"/>
        <end position="49"/>
    </location>
</feature>
<evidence type="ECO:0000256" key="3">
    <source>
        <dbReference type="ARBA" id="ARBA00022989"/>
    </source>
</evidence>
<feature type="transmembrane region" description="Helical" evidence="5">
    <location>
        <begin position="69"/>
        <end position="96"/>
    </location>
</feature>
<dbReference type="AlphaFoldDB" id="A0ABD5Q1J1"/>
<feature type="transmembrane region" description="Helical" evidence="5">
    <location>
        <begin position="264"/>
        <end position="285"/>
    </location>
</feature>
<sequence>MSDASAGFDLSADSEAFGYPRSSIAADLAAIAAVGVALLAVQLLLPVAVHDRLAFDHAAFDPVTLFTAAYVHAGTGHLLSNVGGYVSLSLVTYLVCLHADRRAWFRRTFPAFLVVLPVAVNLTSYVLLETRFPAASPVSRGFSGVVAGFGGFLLVAVAVHLRRTYSRETVFFVGQFAVLLLLGELLWIYAGRVTVLEGAAVTVGLALAVSGIASRTRGRTYGDDHYRQVGVDLLYVGLVLALLVWLVFGLFPADPVAHGTFTNVFAHGAGFVEGGLLAALTLVVFRPSSNNRFE</sequence>
<comment type="caution">
    <text evidence="6">The sequence shown here is derived from an EMBL/GenBank/DDBJ whole genome shotgun (WGS) entry which is preliminary data.</text>
</comment>
<feature type="transmembrane region" description="Helical" evidence="5">
    <location>
        <begin position="140"/>
        <end position="159"/>
    </location>
</feature>
<evidence type="ECO:0000313" key="7">
    <source>
        <dbReference type="Proteomes" id="UP001595945"/>
    </source>
</evidence>
<evidence type="ECO:0000256" key="4">
    <source>
        <dbReference type="ARBA" id="ARBA00023136"/>
    </source>
</evidence>
<reference evidence="6 7" key="1">
    <citation type="journal article" date="2019" name="Int. J. Syst. Evol. Microbiol.">
        <title>The Global Catalogue of Microorganisms (GCM) 10K type strain sequencing project: providing services to taxonomists for standard genome sequencing and annotation.</title>
        <authorList>
            <consortium name="The Broad Institute Genomics Platform"/>
            <consortium name="The Broad Institute Genome Sequencing Center for Infectious Disease"/>
            <person name="Wu L."/>
            <person name="Ma J."/>
        </authorList>
    </citation>
    <scope>NUCLEOTIDE SEQUENCE [LARGE SCALE GENOMIC DNA]</scope>
    <source>
        <strain evidence="6 7">XZYJ18</strain>
    </source>
</reference>
<feature type="transmembrane region" description="Helical" evidence="5">
    <location>
        <begin position="233"/>
        <end position="252"/>
    </location>
</feature>
<keyword evidence="7" id="KW-1185">Reference proteome</keyword>
<gene>
    <name evidence="6" type="ORF">ACFO9K_10265</name>
</gene>
<evidence type="ECO:0000256" key="1">
    <source>
        <dbReference type="ARBA" id="ARBA00004141"/>
    </source>
</evidence>
<evidence type="ECO:0008006" key="8">
    <source>
        <dbReference type="Google" id="ProtNLM"/>
    </source>
</evidence>
<organism evidence="6 7">
    <name type="scientific">Halorussus aquaticus</name>
    <dbReference type="NCBI Taxonomy" id="2953748"/>
    <lineage>
        <taxon>Archaea</taxon>
        <taxon>Methanobacteriati</taxon>
        <taxon>Methanobacteriota</taxon>
        <taxon>Stenosarchaea group</taxon>
        <taxon>Halobacteria</taxon>
        <taxon>Halobacteriales</taxon>
        <taxon>Haladaptataceae</taxon>
        <taxon>Halorussus</taxon>
    </lineage>
</organism>
<feature type="transmembrane region" description="Helical" evidence="5">
    <location>
        <begin position="195"/>
        <end position="213"/>
    </location>
</feature>
<keyword evidence="4 5" id="KW-0472">Membrane</keyword>
<evidence type="ECO:0000256" key="5">
    <source>
        <dbReference type="SAM" id="Phobius"/>
    </source>
</evidence>
<dbReference type="Proteomes" id="UP001595945">
    <property type="component" value="Unassembled WGS sequence"/>
</dbReference>
<proteinExistence type="predicted"/>